<keyword evidence="2" id="KW-0547">Nucleotide-binding</keyword>
<evidence type="ECO:0000256" key="7">
    <source>
        <dbReference type="ARBA" id="ARBA00023274"/>
    </source>
</evidence>
<dbReference type="InterPro" id="IPR013822">
    <property type="entry name" value="Signal_recog_particl_SRP54_hlx"/>
</dbReference>
<dbReference type="EMBL" id="DQWS01000142">
    <property type="protein sequence ID" value="HDD53161.1"/>
    <property type="molecule type" value="Genomic_DNA"/>
</dbReference>
<dbReference type="FunFam" id="3.40.50.300:FF:000022">
    <property type="entry name" value="Signal recognition particle 54 kDa subunit"/>
    <property type="match status" value="1"/>
</dbReference>
<dbReference type="PANTHER" id="PTHR11564">
    <property type="entry name" value="SIGNAL RECOGNITION PARTICLE 54K PROTEIN SRP54"/>
    <property type="match status" value="1"/>
</dbReference>
<comment type="catalytic activity">
    <reaction evidence="9">
        <text>GTP + H2O = GDP + phosphate + H(+)</text>
        <dbReference type="Rhea" id="RHEA:19669"/>
        <dbReference type="ChEBI" id="CHEBI:15377"/>
        <dbReference type="ChEBI" id="CHEBI:15378"/>
        <dbReference type="ChEBI" id="CHEBI:37565"/>
        <dbReference type="ChEBI" id="CHEBI:43474"/>
        <dbReference type="ChEBI" id="CHEBI:58189"/>
        <dbReference type="EC" id="3.6.5.4"/>
    </reaction>
</comment>
<evidence type="ECO:0000256" key="5">
    <source>
        <dbReference type="ARBA" id="ARBA00023134"/>
    </source>
</evidence>
<dbReference type="Gene3D" id="1.20.120.140">
    <property type="entry name" value="Signal recognition particle SRP54, nucleotide-binding domain"/>
    <property type="match status" value="1"/>
</dbReference>
<organism evidence="11">
    <name type="scientific">Thermosulfidibacter takaii</name>
    <dbReference type="NCBI Taxonomy" id="412593"/>
    <lineage>
        <taxon>Bacteria</taxon>
        <taxon>Pseudomonadati</taxon>
        <taxon>Thermosulfidibacterota</taxon>
        <taxon>Thermosulfidibacteria</taxon>
        <taxon>Thermosulfidibacterales</taxon>
        <taxon>Thermosulfidibacteraceae</taxon>
    </lineage>
</organism>
<dbReference type="CDD" id="cd18539">
    <property type="entry name" value="SRP_G"/>
    <property type="match status" value="1"/>
</dbReference>
<dbReference type="Proteomes" id="UP000885690">
    <property type="component" value="Unassembled WGS sequence"/>
</dbReference>
<dbReference type="Gene3D" id="1.10.260.30">
    <property type="entry name" value="Signal recognition particle, SRP54 subunit, M-domain"/>
    <property type="match status" value="1"/>
</dbReference>
<evidence type="ECO:0000259" key="10">
    <source>
        <dbReference type="PROSITE" id="PS00300"/>
    </source>
</evidence>
<proteinExistence type="inferred from homology"/>
<dbReference type="InterPro" id="IPR004780">
    <property type="entry name" value="SRP"/>
</dbReference>
<dbReference type="GO" id="GO:0003924">
    <property type="term" value="F:GTPase activity"/>
    <property type="evidence" value="ECO:0007669"/>
    <property type="project" value="InterPro"/>
</dbReference>
<feature type="domain" description="SRP54-type proteins GTP-binding" evidence="10">
    <location>
        <begin position="266"/>
        <end position="279"/>
    </location>
</feature>
<dbReference type="EC" id="3.6.5.4" evidence="8"/>
<feature type="non-terminal residue" evidence="11">
    <location>
        <position position="421"/>
    </location>
</feature>
<dbReference type="InterPro" id="IPR027417">
    <property type="entry name" value="P-loop_NTPase"/>
</dbReference>
<sequence length="421" mass="46583">MFDSLSDRIHGILGKFKGKARLTDKEVDATLREIRLALLEADVHIQVVRQFTESLRSKLVGREVRGGLTPTQEVIKVVSEELQELLGGSHEGLSFASRPPTGIMMVGLQGSGKTTTAAKLALMLKKQGKWPLLVAADVYRPAAVEQLITLGREVGVEVYHGDGDPVEICGRAVEKARREGMDVVIMDTAGRLHVDEPLMLELERIKELVHPQEILLVADAMTGQEAANVARTFHERLDLSGVVLTKMDGDARGGAALSIKAVTGRPIKFVGVGEKLDQLEPFHPDRMASRILGMGDVLTLIEKAEKAFSQQEAQKLQERLVRGTFTLEDFREHLRGLRKMGSMEQIIKMLPGMGGIKDALKHAKIDDREIARMEAIINSMTPQERMRPAIINSSRKRRIARGSGTSVQEVNRLLKQYAQMQ</sequence>
<comment type="caution">
    <text evidence="11">The sequence shown here is derived from an EMBL/GenBank/DDBJ whole genome shotgun (WGS) entry which is preliminary data.</text>
</comment>
<protein>
    <recommendedName>
        <fullName evidence="8">signal-recognition-particle GTPase</fullName>
        <ecNumber evidence="8">3.6.5.4</ecNumber>
    </recommendedName>
</protein>
<keyword evidence="5" id="KW-0342">GTP-binding</keyword>
<dbReference type="InterPro" id="IPR003593">
    <property type="entry name" value="AAA+_ATPase"/>
</dbReference>
<accession>A0A7C0U6Q0</accession>
<dbReference type="GO" id="GO:0048500">
    <property type="term" value="C:signal recognition particle"/>
    <property type="evidence" value="ECO:0007669"/>
    <property type="project" value="InterPro"/>
</dbReference>
<dbReference type="SUPFAM" id="SSF52540">
    <property type="entry name" value="P-loop containing nucleoside triphosphate hydrolases"/>
    <property type="match status" value="1"/>
</dbReference>
<dbReference type="Pfam" id="PF02881">
    <property type="entry name" value="SRP54_N"/>
    <property type="match status" value="1"/>
</dbReference>
<dbReference type="SMART" id="SM00962">
    <property type="entry name" value="SRP54"/>
    <property type="match status" value="1"/>
</dbReference>
<evidence type="ECO:0000313" key="11">
    <source>
        <dbReference type="EMBL" id="HDD53161.1"/>
    </source>
</evidence>
<dbReference type="SMART" id="SM00963">
    <property type="entry name" value="SRP54_N"/>
    <property type="match status" value="1"/>
</dbReference>
<name>A0A7C0U6Q0_9BACT</name>
<keyword evidence="4" id="KW-0694">RNA-binding</keyword>
<dbReference type="SMART" id="SM00382">
    <property type="entry name" value="AAA"/>
    <property type="match status" value="1"/>
</dbReference>
<evidence type="ECO:0000256" key="8">
    <source>
        <dbReference type="ARBA" id="ARBA00035672"/>
    </source>
</evidence>
<keyword evidence="6" id="KW-0733">Signal recognition particle</keyword>
<dbReference type="InterPro" id="IPR042101">
    <property type="entry name" value="SRP54_N_sf"/>
</dbReference>
<keyword evidence="7" id="KW-0687">Ribonucleoprotein</keyword>
<evidence type="ECO:0000256" key="3">
    <source>
        <dbReference type="ARBA" id="ARBA00022801"/>
    </source>
</evidence>
<dbReference type="GO" id="GO:0005525">
    <property type="term" value="F:GTP binding"/>
    <property type="evidence" value="ECO:0007669"/>
    <property type="project" value="UniProtKB-KW"/>
</dbReference>
<reference evidence="11" key="1">
    <citation type="journal article" date="2020" name="mSystems">
        <title>Genome- and Community-Level Interaction Insights into Carbon Utilization and Element Cycling Functions of Hydrothermarchaeota in Hydrothermal Sediment.</title>
        <authorList>
            <person name="Zhou Z."/>
            <person name="Liu Y."/>
            <person name="Xu W."/>
            <person name="Pan J."/>
            <person name="Luo Z.H."/>
            <person name="Li M."/>
        </authorList>
    </citation>
    <scope>NUCLEOTIDE SEQUENCE [LARGE SCALE GENOMIC DNA]</scope>
    <source>
        <strain evidence="11">HyVt-115</strain>
    </source>
</reference>
<gene>
    <name evidence="11" type="ORF">ENF32_03745</name>
</gene>
<dbReference type="HAMAP" id="MF_00306">
    <property type="entry name" value="SRP54"/>
    <property type="match status" value="1"/>
</dbReference>
<evidence type="ECO:0000256" key="9">
    <source>
        <dbReference type="ARBA" id="ARBA00048027"/>
    </source>
</evidence>
<dbReference type="AlphaFoldDB" id="A0A7C0U6Q0"/>
<evidence type="ECO:0000256" key="1">
    <source>
        <dbReference type="ARBA" id="ARBA00005450"/>
    </source>
</evidence>
<dbReference type="Pfam" id="PF02978">
    <property type="entry name" value="SRP_SPB"/>
    <property type="match status" value="1"/>
</dbReference>
<comment type="similarity">
    <text evidence="1">Belongs to the GTP-binding SRP family. SRP54 subfamily.</text>
</comment>
<evidence type="ECO:0000256" key="4">
    <source>
        <dbReference type="ARBA" id="ARBA00022884"/>
    </source>
</evidence>
<evidence type="ECO:0000256" key="6">
    <source>
        <dbReference type="ARBA" id="ARBA00023135"/>
    </source>
</evidence>
<dbReference type="InterPro" id="IPR000897">
    <property type="entry name" value="SRP54_GTPase_dom"/>
</dbReference>
<dbReference type="NCBIfam" id="TIGR00959">
    <property type="entry name" value="ffh"/>
    <property type="match status" value="1"/>
</dbReference>
<dbReference type="SUPFAM" id="SSF47446">
    <property type="entry name" value="Signal peptide-binding domain"/>
    <property type="match status" value="1"/>
</dbReference>
<keyword evidence="3" id="KW-0378">Hydrolase</keyword>
<dbReference type="GO" id="GO:0006614">
    <property type="term" value="P:SRP-dependent cotranslational protein targeting to membrane"/>
    <property type="evidence" value="ECO:0007669"/>
    <property type="project" value="InterPro"/>
</dbReference>
<dbReference type="InterPro" id="IPR036891">
    <property type="entry name" value="Signal_recog_part_SRP54_M_sf"/>
</dbReference>
<dbReference type="GO" id="GO:0008312">
    <property type="term" value="F:7S RNA binding"/>
    <property type="evidence" value="ECO:0007669"/>
    <property type="project" value="InterPro"/>
</dbReference>
<dbReference type="InterPro" id="IPR022941">
    <property type="entry name" value="SRP54"/>
</dbReference>
<dbReference type="Pfam" id="PF00448">
    <property type="entry name" value="SRP54"/>
    <property type="match status" value="1"/>
</dbReference>
<dbReference type="PROSITE" id="PS00300">
    <property type="entry name" value="SRP54"/>
    <property type="match status" value="1"/>
</dbReference>
<evidence type="ECO:0000256" key="2">
    <source>
        <dbReference type="ARBA" id="ARBA00022741"/>
    </source>
</evidence>
<dbReference type="PANTHER" id="PTHR11564:SF5">
    <property type="entry name" value="SIGNAL RECOGNITION PARTICLE SUBUNIT SRP54"/>
    <property type="match status" value="1"/>
</dbReference>
<dbReference type="Gene3D" id="3.40.50.300">
    <property type="entry name" value="P-loop containing nucleotide triphosphate hydrolases"/>
    <property type="match status" value="1"/>
</dbReference>
<dbReference type="InterPro" id="IPR004125">
    <property type="entry name" value="Signal_recog_particle_SRP54_M"/>
</dbReference>